<dbReference type="EMBL" id="JACJQH010000034">
    <property type="protein sequence ID" value="MBD2197966.1"/>
    <property type="molecule type" value="Genomic_DNA"/>
</dbReference>
<protein>
    <recommendedName>
        <fullName evidence="3">Alpha/beta hydrolase</fullName>
    </recommendedName>
</protein>
<proteinExistence type="predicted"/>
<dbReference type="RefSeq" id="WP_190546034.1">
    <property type="nucleotide sequence ID" value="NZ_CAWPNO010000067.1"/>
</dbReference>
<dbReference type="Proteomes" id="UP000658514">
    <property type="component" value="Unassembled WGS sequence"/>
</dbReference>
<name>A0ABR8AG21_9CYAN</name>
<gene>
    <name evidence="1" type="ORF">H6G24_21045</name>
</gene>
<comment type="caution">
    <text evidence="1">The sequence shown here is derived from an EMBL/GenBank/DDBJ whole genome shotgun (WGS) entry which is preliminary data.</text>
</comment>
<evidence type="ECO:0000313" key="1">
    <source>
        <dbReference type="EMBL" id="MBD2197966.1"/>
    </source>
</evidence>
<sequence length="309" mass="35062">MPTDYILFVHGVKVYDQKVFEGLCQLLVKGIQESITDKSRTIKPIFFFWGDLNLPAQKELVTRIEASSKWNEFWFRDFRTEQILEFVGDAALYLSRHVGTQVVQRFQQQAFSQLTGVQTSDRLHLITHSWGTVILFDILFARRWEDPILDESVRNSVKSLRNILFGIDPNPQSGIPIASIHTLGSPLALFSLLNISGNVNGVSTHDLTPELSTLLANLYNLRKKPLAWRNFAHPGDPIAYPLEGLKPMLLASSKDYVDIKDVITDKGNVFNLPFRQKLLPLLWGGEAHGSYWNNKLVSQTISEVIRSTV</sequence>
<reference evidence="1 2" key="1">
    <citation type="journal article" date="2020" name="ISME J.">
        <title>Comparative genomics reveals insights into cyanobacterial evolution and habitat adaptation.</title>
        <authorList>
            <person name="Chen M.Y."/>
            <person name="Teng W.K."/>
            <person name="Zhao L."/>
            <person name="Hu C.X."/>
            <person name="Zhou Y.K."/>
            <person name="Han B.P."/>
            <person name="Song L.R."/>
            <person name="Shu W.S."/>
        </authorList>
    </citation>
    <scope>NUCLEOTIDE SEQUENCE [LARGE SCALE GENOMIC DNA]</scope>
    <source>
        <strain evidence="1 2">FACHB-288</strain>
    </source>
</reference>
<organism evidence="1 2">
    <name type="scientific">Calothrix parietina FACHB-288</name>
    <dbReference type="NCBI Taxonomy" id="2692896"/>
    <lineage>
        <taxon>Bacteria</taxon>
        <taxon>Bacillati</taxon>
        <taxon>Cyanobacteriota</taxon>
        <taxon>Cyanophyceae</taxon>
        <taxon>Nostocales</taxon>
        <taxon>Calotrichaceae</taxon>
        <taxon>Calothrix</taxon>
    </lineage>
</organism>
<evidence type="ECO:0008006" key="3">
    <source>
        <dbReference type="Google" id="ProtNLM"/>
    </source>
</evidence>
<evidence type="ECO:0000313" key="2">
    <source>
        <dbReference type="Proteomes" id="UP000658514"/>
    </source>
</evidence>
<keyword evidence="2" id="KW-1185">Reference proteome</keyword>
<accession>A0ABR8AG21</accession>